<dbReference type="AlphaFoldDB" id="A0A6G1BNW0"/>
<feature type="compositionally biased region" description="Basic residues" evidence="1">
    <location>
        <begin position="1"/>
        <end position="10"/>
    </location>
</feature>
<sequence>MEDLRHRRIPHLTGERAPPLRRDHGDRARGVARRRRDTSVLEWCLHSLYAWLVEILKTLEKEQNMQRLLLNSMSISNLMGLKYSTKFQKN</sequence>
<keyword evidence="3" id="KW-1185">Reference proteome</keyword>
<evidence type="ECO:0000313" key="2">
    <source>
        <dbReference type="EMBL" id="KAF0890065.1"/>
    </source>
</evidence>
<evidence type="ECO:0000256" key="1">
    <source>
        <dbReference type="SAM" id="MobiDB-lite"/>
    </source>
</evidence>
<organism evidence="2 3">
    <name type="scientific">Oryza meyeriana var. granulata</name>
    <dbReference type="NCBI Taxonomy" id="110450"/>
    <lineage>
        <taxon>Eukaryota</taxon>
        <taxon>Viridiplantae</taxon>
        <taxon>Streptophyta</taxon>
        <taxon>Embryophyta</taxon>
        <taxon>Tracheophyta</taxon>
        <taxon>Spermatophyta</taxon>
        <taxon>Magnoliopsida</taxon>
        <taxon>Liliopsida</taxon>
        <taxon>Poales</taxon>
        <taxon>Poaceae</taxon>
        <taxon>BOP clade</taxon>
        <taxon>Oryzoideae</taxon>
        <taxon>Oryzeae</taxon>
        <taxon>Oryzinae</taxon>
        <taxon>Oryza</taxon>
        <taxon>Oryza meyeriana</taxon>
    </lineage>
</organism>
<comment type="caution">
    <text evidence="2">The sequence shown here is derived from an EMBL/GenBank/DDBJ whole genome shotgun (WGS) entry which is preliminary data.</text>
</comment>
<name>A0A6G1BNW0_9ORYZ</name>
<proteinExistence type="predicted"/>
<dbReference type="Proteomes" id="UP000479710">
    <property type="component" value="Unassembled WGS sequence"/>
</dbReference>
<feature type="region of interest" description="Disordered" evidence="1">
    <location>
        <begin position="1"/>
        <end position="29"/>
    </location>
</feature>
<evidence type="ECO:0000313" key="3">
    <source>
        <dbReference type="Proteomes" id="UP000479710"/>
    </source>
</evidence>
<feature type="compositionally biased region" description="Basic and acidic residues" evidence="1">
    <location>
        <begin position="18"/>
        <end position="29"/>
    </location>
</feature>
<reference evidence="2 3" key="1">
    <citation type="submission" date="2019-11" db="EMBL/GenBank/DDBJ databases">
        <title>Whole genome sequence of Oryza granulata.</title>
        <authorList>
            <person name="Li W."/>
        </authorList>
    </citation>
    <scope>NUCLEOTIDE SEQUENCE [LARGE SCALE GENOMIC DNA]</scope>
    <source>
        <strain evidence="3">cv. Menghai</strain>
        <tissue evidence="2">Leaf</tissue>
    </source>
</reference>
<dbReference type="EMBL" id="SPHZ02000012">
    <property type="protein sequence ID" value="KAF0890065.1"/>
    <property type="molecule type" value="Genomic_DNA"/>
</dbReference>
<gene>
    <name evidence="2" type="ORF">E2562_036438</name>
</gene>
<protein>
    <submittedName>
        <fullName evidence="2">Uncharacterized protein</fullName>
    </submittedName>
</protein>
<accession>A0A6G1BNW0</accession>